<sequence length="258" mass="30156">MLEPIKKIEITPQEALKKLMEAPIEKSALVVEKSDITIKQSDDPDCFNRFTIDYTCKGQVVKITQHQESAGFFARITYIGQEFTACDEYLNYEVRYFHQPLTVDEVKTMSYQGVKSYLEKFQCRRLPQTQPLRQEAEIVVKAIFDKELTFTNFDDLFEVVKRLLLCLPNKFGRIGEFKTPSPHSYKWGEVLLPNEILGRDLSSYKKKQLSYDDRKRVVFAVFLNMERIVVTPGEANGRYWIPGKEPVYGDFYLSWSRN</sequence>
<evidence type="ECO:0000313" key="2">
    <source>
        <dbReference type="Proteomes" id="UP000222310"/>
    </source>
</evidence>
<name>A0A9Q6END1_NOSLI</name>
<dbReference type="GeneID" id="57094315"/>
<accession>A0A9Q6END1</accession>
<evidence type="ECO:0000313" key="1">
    <source>
        <dbReference type="EMBL" id="PHK06755.1"/>
    </source>
</evidence>
<dbReference type="AlphaFoldDB" id="A0A9Q6END1"/>
<reference evidence="1 2" key="1">
    <citation type="submission" date="2015-02" db="EMBL/GenBank/DDBJ databases">
        <title>Nostoc linckia genome annotation.</title>
        <authorList>
            <person name="Zhou Z."/>
        </authorList>
    </citation>
    <scope>NUCLEOTIDE SEQUENCE [LARGE SCALE GENOMIC DNA]</scope>
    <source>
        <strain evidence="2">z8</strain>
    </source>
</reference>
<comment type="caution">
    <text evidence="1">The sequence shown here is derived from an EMBL/GenBank/DDBJ whole genome shotgun (WGS) entry which is preliminary data.</text>
</comment>
<proteinExistence type="predicted"/>
<organism evidence="1 2">
    <name type="scientific">Nostoc linckia z8</name>
    <dbReference type="NCBI Taxonomy" id="1628746"/>
    <lineage>
        <taxon>Bacteria</taxon>
        <taxon>Bacillati</taxon>
        <taxon>Cyanobacteriota</taxon>
        <taxon>Cyanophyceae</taxon>
        <taxon>Nostocales</taxon>
        <taxon>Nostocaceae</taxon>
        <taxon>Nostoc</taxon>
    </lineage>
</organism>
<gene>
    <name evidence="1" type="ORF">VF08_03215</name>
</gene>
<dbReference type="RefSeq" id="WP_099066541.1">
    <property type="nucleotide sequence ID" value="NZ_LAHD01000005.1"/>
</dbReference>
<dbReference type="Proteomes" id="UP000222310">
    <property type="component" value="Unassembled WGS sequence"/>
</dbReference>
<dbReference type="EMBL" id="LAHD01000005">
    <property type="protein sequence ID" value="PHK06755.1"/>
    <property type="molecule type" value="Genomic_DNA"/>
</dbReference>
<protein>
    <submittedName>
        <fullName evidence="1">Uncharacterized protein</fullName>
    </submittedName>
</protein>